<dbReference type="GeneID" id="63692555"/>
<keyword evidence="1" id="KW-0808">Transferase</keyword>
<dbReference type="AlphaFoldDB" id="M5GFQ8"/>
<dbReference type="EMBL" id="JH795855">
    <property type="protein sequence ID" value="EJU06517.1"/>
    <property type="molecule type" value="Genomic_DNA"/>
</dbReference>
<dbReference type="GO" id="GO:0032259">
    <property type="term" value="P:methylation"/>
    <property type="evidence" value="ECO:0007669"/>
    <property type="project" value="UniProtKB-KW"/>
</dbReference>
<proteinExistence type="predicted"/>
<dbReference type="Proteomes" id="UP000030653">
    <property type="component" value="Unassembled WGS sequence"/>
</dbReference>
<sequence>MADQHANPELETGRYYTAETYLLPSDEKERIRLNRQHEALQPYSGGLVPPGLELKDGDTVLDAGTGSGIWLLELAKNVPNGVNLIGVDIEGRLFPPAKPNMKFIVGSTFDLPSELNSTFTLVHQRLMISALSHEGWKKAFAALFRVLKPGGYFKLEELDSIDILSTASDVPPATSQFTQALRILCEKRGVGGDVIPNISSMLQDAGFEIEDETYRSIILGGPDNAACDTLVDAYRGMKTPFLASKVAENASTSQEFDSLMDQMEQEWQTGVYTKTWCNWIARKPM</sequence>
<dbReference type="CDD" id="cd02440">
    <property type="entry name" value="AdoMet_MTases"/>
    <property type="match status" value="1"/>
</dbReference>
<dbReference type="PANTHER" id="PTHR43591">
    <property type="entry name" value="METHYLTRANSFERASE"/>
    <property type="match status" value="1"/>
</dbReference>
<dbReference type="Gene3D" id="3.40.50.150">
    <property type="entry name" value="Vaccinia Virus protein VP39"/>
    <property type="match status" value="1"/>
</dbReference>
<evidence type="ECO:0000313" key="1">
    <source>
        <dbReference type="EMBL" id="EJU06517.1"/>
    </source>
</evidence>
<keyword evidence="1" id="KW-0489">Methyltransferase</keyword>
<dbReference type="OrthoDB" id="184880at2759"/>
<dbReference type="OMA" id="PHDTEES"/>
<reference evidence="1 2" key="1">
    <citation type="journal article" date="2012" name="Science">
        <title>The Paleozoic origin of enzymatic lignin decomposition reconstructed from 31 fungal genomes.</title>
        <authorList>
            <person name="Floudas D."/>
            <person name="Binder M."/>
            <person name="Riley R."/>
            <person name="Barry K."/>
            <person name="Blanchette R.A."/>
            <person name="Henrissat B."/>
            <person name="Martinez A.T."/>
            <person name="Otillar R."/>
            <person name="Spatafora J.W."/>
            <person name="Yadav J.S."/>
            <person name="Aerts A."/>
            <person name="Benoit I."/>
            <person name="Boyd A."/>
            <person name="Carlson A."/>
            <person name="Copeland A."/>
            <person name="Coutinho P.M."/>
            <person name="de Vries R.P."/>
            <person name="Ferreira P."/>
            <person name="Findley K."/>
            <person name="Foster B."/>
            <person name="Gaskell J."/>
            <person name="Glotzer D."/>
            <person name="Gorecki P."/>
            <person name="Heitman J."/>
            <person name="Hesse C."/>
            <person name="Hori C."/>
            <person name="Igarashi K."/>
            <person name="Jurgens J.A."/>
            <person name="Kallen N."/>
            <person name="Kersten P."/>
            <person name="Kohler A."/>
            <person name="Kuees U."/>
            <person name="Kumar T.K.A."/>
            <person name="Kuo A."/>
            <person name="LaButti K."/>
            <person name="Larrondo L.F."/>
            <person name="Lindquist E."/>
            <person name="Ling A."/>
            <person name="Lombard V."/>
            <person name="Lucas S."/>
            <person name="Lundell T."/>
            <person name="Martin R."/>
            <person name="McLaughlin D.J."/>
            <person name="Morgenstern I."/>
            <person name="Morin E."/>
            <person name="Murat C."/>
            <person name="Nagy L.G."/>
            <person name="Nolan M."/>
            <person name="Ohm R.A."/>
            <person name="Patyshakuliyeva A."/>
            <person name="Rokas A."/>
            <person name="Ruiz-Duenas F.J."/>
            <person name="Sabat G."/>
            <person name="Salamov A."/>
            <person name="Samejima M."/>
            <person name="Schmutz J."/>
            <person name="Slot J.C."/>
            <person name="St John F."/>
            <person name="Stenlid J."/>
            <person name="Sun H."/>
            <person name="Sun S."/>
            <person name="Syed K."/>
            <person name="Tsang A."/>
            <person name="Wiebenga A."/>
            <person name="Young D."/>
            <person name="Pisabarro A."/>
            <person name="Eastwood D.C."/>
            <person name="Martin F."/>
            <person name="Cullen D."/>
            <person name="Grigoriev I.V."/>
            <person name="Hibbett D.S."/>
        </authorList>
    </citation>
    <scope>NUCLEOTIDE SEQUENCE [LARGE SCALE GENOMIC DNA]</scope>
    <source>
        <strain evidence="1 2">DJM-731 SS1</strain>
    </source>
</reference>
<name>M5GFQ8_DACPD</name>
<keyword evidence="2" id="KW-1185">Reference proteome</keyword>
<accession>M5GFQ8</accession>
<dbReference type="HOGENOM" id="CLU_010595_9_3_1"/>
<dbReference type="SUPFAM" id="SSF53335">
    <property type="entry name" value="S-adenosyl-L-methionine-dependent methyltransferases"/>
    <property type="match status" value="1"/>
</dbReference>
<dbReference type="GO" id="GO:0008168">
    <property type="term" value="F:methyltransferase activity"/>
    <property type="evidence" value="ECO:0007669"/>
    <property type="project" value="UniProtKB-KW"/>
</dbReference>
<organism evidence="1 2">
    <name type="scientific">Dacryopinax primogenitus (strain DJM 731)</name>
    <name type="common">Brown rot fungus</name>
    <dbReference type="NCBI Taxonomy" id="1858805"/>
    <lineage>
        <taxon>Eukaryota</taxon>
        <taxon>Fungi</taxon>
        <taxon>Dikarya</taxon>
        <taxon>Basidiomycota</taxon>
        <taxon>Agaricomycotina</taxon>
        <taxon>Dacrymycetes</taxon>
        <taxon>Dacrymycetales</taxon>
        <taxon>Dacrymycetaceae</taxon>
        <taxon>Dacryopinax</taxon>
    </lineage>
</organism>
<dbReference type="Pfam" id="PF13489">
    <property type="entry name" value="Methyltransf_23"/>
    <property type="match status" value="1"/>
</dbReference>
<evidence type="ECO:0000313" key="2">
    <source>
        <dbReference type="Proteomes" id="UP000030653"/>
    </source>
</evidence>
<gene>
    <name evidence="1" type="ORF">DACRYDRAFT_97930</name>
</gene>
<dbReference type="InterPro" id="IPR029063">
    <property type="entry name" value="SAM-dependent_MTases_sf"/>
</dbReference>
<dbReference type="RefSeq" id="XP_040633411.1">
    <property type="nucleotide sequence ID" value="XM_040777493.1"/>
</dbReference>
<dbReference type="STRING" id="1858805.M5GFQ8"/>
<protein>
    <submittedName>
        <fullName evidence="1">S-adenosyl-L-methionine-dependent methyltransferase</fullName>
    </submittedName>
</protein>